<evidence type="ECO:0000313" key="4">
    <source>
        <dbReference type="EMBL" id="KAJ8963531.1"/>
    </source>
</evidence>
<dbReference type="PROSITE" id="PS00018">
    <property type="entry name" value="EF_HAND_1"/>
    <property type="match status" value="1"/>
</dbReference>
<proteinExistence type="predicted"/>
<evidence type="ECO:0000256" key="1">
    <source>
        <dbReference type="ARBA" id="ARBA00022837"/>
    </source>
</evidence>
<keyword evidence="1" id="KW-0106">Calcium</keyword>
<dbReference type="Gene3D" id="1.10.238.10">
    <property type="entry name" value="EF-hand"/>
    <property type="match status" value="1"/>
</dbReference>
<dbReference type="SMART" id="SM00164">
    <property type="entry name" value="TBC"/>
    <property type="match status" value="1"/>
</dbReference>
<dbReference type="SUPFAM" id="SSF47923">
    <property type="entry name" value="Ypt/Rab-GAP domain of gyp1p"/>
    <property type="match status" value="2"/>
</dbReference>
<dbReference type="InterPro" id="IPR018247">
    <property type="entry name" value="EF_Hand_1_Ca_BS"/>
</dbReference>
<dbReference type="InterPro" id="IPR011992">
    <property type="entry name" value="EF-hand-dom_pair"/>
</dbReference>
<evidence type="ECO:0000313" key="5">
    <source>
        <dbReference type="Proteomes" id="UP001162164"/>
    </source>
</evidence>
<dbReference type="InterPro" id="IPR050302">
    <property type="entry name" value="Rab_GAP_TBC_domain"/>
</dbReference>
<name>A0ABQ9ISL0_9CUCU</name>
<dbReference type="SUPFAM" id="SSF47473">
    <property type="entry name" value="EF-hand"/>
    <property type="match status" value="1"/>
</dbReference>
<dbReference type="Gene3D" id="1.10.8.270">
    <property type="entry name" value="putative rabgap domain of human tbc1 domain family member 14 like domains"/>
    <property type="match status" value="1"/>
</dbReference>
<dbReference type="Proteomes" id="UP001162164">
    <property type="component" value="Unassembled WGS sequence"/>
</dbReference>
<gene>
    <name evidence="4" type="ORF">NQ317_015802</name>
</gene>
<keyword evidence="5" id="KW-1185">Reference proteome</keyword>
<dbReference type="PROSITE" id="PS50222">
    <property type="entry name" value="EF_HAND_2"/>
    <property type="match status" value="1"/>
</dbReference>
<dbReference type="Pfam" id="PF00566">
    <property type="entry name" value="RabGAP-TBC"/>
    <property type="match status" value="1"/>
</dbReference>
<evidence type="ECO:0000259" key="2">
    <source>
        <dbReference type="PROSITE" id="PS50086"/>
    </source>
</evidence>
<dbReference type="PANTHER" id="PTHR47219:SF6">
    <property type="entry name" value="RAB GTPASE-ACTIVATING PROTEIN 1"/>
    <property type="match status" value="1"/>
</dbReference>
<evidence type="ECO:0000259" key="3">
    <source>
        <dbReference type="PROSITE" id="PS50222"/>
    </source>
</evidence>
<feature type="domain" description="Rab-GAP TBC" evidence="2">
    <location>
        <begin position="44"/>
        <end position="209"/>
    </location>
</feature>
<evidence type="ECO:0008006" key="6">
    <source>
        <dbReference type="Google" id="ProtNLM"/>
    </source>
</evidence>
<dbReference type="PANTHER" id="PTHR47219">
    <property type="entry name" value="RAB GTPASE-ACTIVATING PROTEIN 1-LIKE"/>
    <property type="match status" value="1"/>
</dbReference>
<dbReference type="InterPro" id="IPR000195">
    <property type="entry name" value="Rab-GAP-TBC_dom"/>
</dbReference>
<dbReference type="EMBL" id="JAPWTJ010003043">
    <property type="protein sequence ID" value="KAJ8963531.1"/>
    <property type="molecule type" value="Genomic_DNA"/>
</dbReference>
<reference evidence="4" key="1">
    <citation type="journal article" date="2023" name="Insect Mol. Biol.">
        <title>Genome sequencing provides insights into the evolution of gene families encoding plant cell wall-degrading enzymes in longhorned beetles.</title>
        <authorList>
            <person name="Shin N.R."/>
            <person name="Okamura Y."/>
            <person name="Kirsch R."/>
            <person name="Pauchet Y."/>
        </authorList>
    </citation>
    <scope>NUCLEOTIDE SEQUENCE</scope>
    <source>
        <strain evidence="4">MMC_N1</strain>
    </source>
</reference>
<organism evidence="4 5">
    <name type="scientific">Molorchus minor</name>
    <dbReference type="NCBI Taxonomy" id="1323400"/>
    <lineage>
        <taxon>Eukaryota</taxon>
        <taxon>Metazoa</taxon>
        <taxon>Ecdysozoa</taxon>
        <taxon>Arthropoda</taxon>
        <taxon>Hexapoda</taxon>
        <taxon>Insecta</taxon>
        <taxon>Pterygota</taxon>
        <taxon>Neoptera</taxon>
        <taxon>Endopterygota</taxon>
        <taxon>Coleoptera</taxon>
        <taxon>Polyphaga</taxon>
        <taxon>Cucujiformia</taxon>
        <taxon>Chrysomeloidea</taxon>
        <taxon>Cerambycidae</taxon>
        <taxon>Lamiinae</taxon>
        <taxon>Monochamini</taxon>
        <taxon>Molorchus</taxon>
    </lineage>
</organism>
<dbReference type="InterPro" id="IPR035969">
    <property type="entry name" value="Rab-GAP_TBC_sf"/>
</dbReference>
<feature type="domain" description="EF-hand" evidence="3">
    <location>
        <begin position="382"/>
        <end position="417"/>
    </location>
</feature>
<accession>A0ABQ9ISL0</accession>
<dbReference type="Gene3D" id="1.10.472.80">
    <property type="entry name" value="Ypt/Rab-GAP domain of gyp1p, domain 3"/>
    <property type="match status" value="1"/>
</dbReference>
<sequence>MYTELAYLCTEPQRWPPLFYRVFPIISGWIYGCHSQVQQMKKASHPGYYRTLVNKALFQHSTANDEIERDLHRSLPEHPAFQNPVGIDALRRVLCAYALHNPSIGYCQAMNIVASVLLIYCNEEEAFWLLATLCENLLPDYYNTRVVGAVVDQGILDELTLEHLPSLHDKLNQLGMTNMISLSWFLTIFLCVMPYESAVNVMDCFFYDGAKVIFQVALMLLEWNQEQLLRCNDEGEAMQLLADYLMGVFNDEGRGAIRNKSYNDQKRSISVQVLIYEAYRKFGFLTTGQIERLRLKHRLKVVKELEDTCERNVLRCVTGDGYFVQQELQDLLGLVREEIIKQQKCIPDKHDPTLQPYDAYKVDFDYFKILFAALSPWGKGETAESLAARIFMLMDQNSDGYLNFRELVTALGLTCSAEPAQRLKLLYTIHLPPILVMSDIESPAKSDCGAEIASEATDFFQTVEQSVTERNLIDEAISPVSLVNVPYQWQKSFDSQISMDNSFISQMNGSGESSWEAKSFTNLRNLVQLKDSKINLKMVPKMPQPHFITLWKTVYDIFQTEPEDLEVYHAIANVGTVLLELGDVGKQFFINRDKEESEDSLVSAAAAACSSAELASGSPDKNGNPPTPKTEIQWYITVEQYLATILNAQPLVDFFSKRISLSESIQQFKSRKYSRMSSI</sequence>
<comment type="caution">
    <text evidence="4">The sequence shown here is derived from an EMBL/GenBank/DDBJ whole genome shotgun (WGS) entry which is preliminary data.</text>
</comment>
<protein>
    <recommendedName>
        <fullName evidence="6">TBC1 domain family member 9</fullName>
    </recommendedName>
</protein>
<dbReference type="PROSITE" id="PS50086">
    <property type="entry name" value="TBC_RABGAP"/>
    <property type="match status" value="1"/>
</dbReference>
<dbReference type="InterPro" id="IPR002048">
    <property type="entry name" value="EF_hand_dom"/>
</dbReference>